<comment type="caution">
    <text evidence="2">The sequence shown here is derived from an EMBL/GenBank/DDBJ whole genome shotgun (WGS) entry which is preliminary data.</text>
</comment>
<organism evidence="2 3">
    <name type="scientific">Anaeroselena agilis</name>
    <dbReference type="NCBI Taxonomy" id="3063788"/>
    <lineage>
        <taxon>Bacteria</taxon>
        <taxon>Bacillati</taxon>
        <taxon>Bacillota</taxon>
        <taxon>Negativicutes</taxon>
        <taxon>Acetonemataceae</taxon>
        <taxon>Anaeroselena</taxon>
    </lineage>
</organism>
<protein>
    <submittedName>
        <fullName evidence="2">Motility protein</fullName>
    </submittedName>
</protein>
<name>A0ABU3NTL9_9FIRM</name>
<proteinExistence type="predicted"/>
<evidence type="ECO:0000313" key="3">
    <source>
        <dbReference type="Proteomes" id="UP001254848"/>
    </source>
</evidence>
<sequence>MNIMSINPALTLAPNPDGANILMMRKALETLDRDGRNMINLLSQAAPPASPPHLGNTVDIKA</sequence>
<dbReference type="EMBL" id="JAUOZS010000001">
    <property type="protein sequence ID" value="MDT8900169.1"/>
    <property type="molecule type" value="Genomic_DNA"/>
</dbReference>
<dbReference type="InterPro" id="IPR025906">
    <property type="entry name" value="YjfB_motility"/>
</dbReference>
<dbReference type="Proteomes" id="UP001254848">
    <property type="component" value="Unassembled WGS sequence"/>
</dbReference>
<dbReference type="RefSeq" id="WP_413778727.1">
    <property type="nucleotide sequence ID" value="NZ_JAUOZS010000001.1"/>
</dbReference>
<reference evidence="2 3" key="1">
    <citation type="submission" date="2023-07" db="EMBL/GenBank/DDBJ databases">
        <title>The novel representative of Negativicutes class, Anaeroselena agilis gen. nov. sp. nov.</title>
        <authorList>
            <person name="Prokofeva M.I."/>
            <person name="Elcheninov A.G."/>
            <person name="Klyukina A."/>
            <person name="Kublanov I.V."/>
            <person name="Frolov E.N."/>
            <person name="Podosokorskaya O.A."/>
        </authorList>
    </citation>
    <scope>NUCLEOTIDE SEQUENCE [LARGE SCALE GENOMIC DNA]</scope>
    <source>
        <strain evidence="2 3">4137-cl</strain>
    </source>
</reference>
<evidence type="ECO:0000256" key="1">
    <source>
        <dbReference type="SAM" id="MobiDB-lite"/>
    </source>
</evidence>
<gene>
    <name evidence="2" type="ORF">Q4T40_02820</name>
</gene>
<feature type="region of interest" description="Disordered" evidence="1">
    <location>
        <begin position="43"/>
        <end position="62"/>
    </location>
</feature>
<keyword evidence="3" id="KW-1185">Reference proteome</keyword>
<dbReference type="Pfam" id="PF14070">
    <property type="entry name" value="YjfB_motility"/>
    <property type="match status" value="1"/>
</dbReference>
<accession>A0ABU3NTL9</accession>
<evidence type="ECO:0000313" key="2">
    <source>
        <dbReference type="EMBL" id="MDT8900169.1"/>
    </source>
</evidence>